<dbReference type="InterPro" id="IPR009097">
    <property type="entry name" value="Cyclic_Pdiesterase"/>
</dbReference>
<dbReference type="OrthoDB" id="463286at2"/>
<gene>
    <name evidence="1" type="ORF">CCGE525_04885</name>
</gene>
<dbReference type="SUPFAM" id="SSF55144">
    <property type="entry name" value="LigT-like"/>
    <property type="match status" value="1"/>
</dbReference>
<name>A0A387FG75_9HYPH</name>
<dbReference type="PANTHER" id="PTHR36039:SF2">
    <property type="entry name" value="RNA LIGASE_CYCLIC NUCLEOTIDE PHOSPHODIESTERASE FAMILY PROTEIN"/>
    <property type="match status" value="1"/>
</dbReference>
<proteinExistence type="predicted"/>
<keyword evidence="1" id="KW-0436">Ligase</keyword>
<dbReference type="Pfam" id="PF13563">
    <property type="entry name" value="2_5_RNA_ligase2"/>
    <property type="match status" value="1"/>
</dbReference>
<sequence length="182" mass="20678">MPYAISLKCTNNTAMPVRDLWRQAGAFETVPSMQGLNYPPHLTLAIYENISPDRLCETVHKTFHDIPAISVEFSGIHHFRNDVLVLWARPVDDSPLRPLHQAIHREIDPILCHEHYRPDHWQPHCTIAMKIPMASAETALSWAAETPARFTVTFDAADCVRSPPVEILSEVKLAPRYSANHR</sequence>
<reference evidence="1 2" key="1">
    <citation type="submission" date="2018-10" db="EMBL/GenBank/DDBJ databases">
        <title>Rhizobium etli, R. leguminosarum and a new Rhizobium genospecies from Phaseolus dumosus.</title>
        <authorList>
            <person name="Ramirez-Puebla S.T."/>
            <person name="Rogel-Hernandez M.A."/>
            <person name="Guerrero G."/>
            <person name="Ormeno-Orrillo E."/>
            <person name="Martinez-Romero J.C."/>
            <person name="Negrete-Yankelevich S."/>
            <person name="Martinez-Romero E."/>
        </authorList>
    </citation>
    <scope>NUCLEOTIDE SEQUENCE [LARGE SCALE GENOMIC DNA]</scope>
    <source>
        <strain evidence="1 2">CCGE525</strain>
    </source>
</reference>
<protein>
    <submittedName>
        <fullName evidence="1">2'-5' RNA ligase family protein</fullName>
    </submittedName>
</protein>
<keyword evidence="2" id="KW-1185">Reference proteome</keyword>
<dbReference type="KEGG" id="rjg:CCGE525_04885"/>
<dbReference type="AlphaFoldDB" id="A0A387FG75"/>
<dbReference type="Proteomes" id="UP000282195">
    <property type="component" value="Chromosome"/>
</dbReference>
<dbReference type="RefSeq" id="WP_120703300.1">
    <property type="nucleotide sequence ID" value="NZ_CP032694.1"/>
</dbReference>
<accession>A0A387FG75</accession>
<dbReference type="Gene3D" id="3.90.1140.10">
    <property type="entry name" value="Cyclic phosphodiesterase"/>
    <property type="match status" value="1"/>
</dbReference>
<evidence type="ECO:0000313" key="2">
    <source>
        <dbReference type="Proteomes" id="UP000282195"/>
    </source>
</evidence>
<evidence type="ECO:0000313" key="1">
    <source>
        <dbReference type="EMBL" id="AYG58220.1"/>
    </source>
</evidence>
<dbReference type="EMBL" id="CP032694">
    <property type="protein sequence ID" value="AYG58220.1"/>
    <property type="molecule type" value="Genomic_DNA"/>
</dbReference>
<organism evidence="1 2">
    <name type="scientific">Rhizobium jaguaris</name>
    <dbReference type="NCBI Taxonomy" id="1312183"/>
    <lineage>
        <taxon>Bacteria</taxon>
        <taxon>Pseudomonadati</taxon>
        <taxon>Pseudomonadota</taxon>
        <taxon>Alphaproteobacteria</taxon>
        <taxon>Hyphomicrobiales</taxon>
        <taxon>Rhizobiaceae</taxon>
        <taxon>Rhizobium/Agrobacterium group</taxon>
        <taxon>Rhizobium</taxon>
    </lineage>
</organism>
<dbReference type="GO" id="GO:0016874">
    <property type="term" value="F:ligase activity"/>
    <property type="evidence" value="ECO:0007669"/>
    <property type="project" value="UniProtKB-KW"/>
</dbReference>
<dbReference type="PANTHER" id="PTHR36039">
    <property type="match status" value="1"/>
</dbReference>